<feature type="compositionally biased region" description="Basic and acidic residues" evidence="12">
    <location>
        <begin position="41"/>
        <end position="59"/>
    </location>
</feature>
<dbReference type="GeneID" id="63674758"/>
<keyword evidence="6" id="KW-0547">Nucleotide-binding</keyword>
<feature type="compositionally biased region" description="Low complexity" evidence="12">
    <location>
        <begin position="10"/>
        <end position="29"/>
    </location>
</feature>
<dbReference type="EC" id="6.1.1.12" evidence="3"/>
<dbReference type="SUPFAM" id="SSF55681">
    <property type="entry name" value="Class II aaRS and biotin synthetases"/>
    <property type="match status" value="1"/>
</dbReference>
<evidence type="ECO:0000256" key="12">
    <source>
        <dbReference type="SAM" id="MobiDB-lite"/>
    </source>
</evidence>
<dbReference type="PRINTS" id="PR01042">
    <property type="entry name" value="TRNASYNTHASP"/>
</dbReference>
<evidence type="ECO:0000256" key="4">
    <source>
        <dbReference type="ARBA" id="ARBA00022490"/>
    </source>
</evidence>
<comment type="caution">
    <text evidence="14">The sequence shown here is derived from an EMBL/GenBank/DDBJ whole genome shotgun (WGS) entry which is preliminary data.</text>
</comment>
<evidence type="ECO:0000256" key="6">
    <source>
        <dbReference type="ARBA" id="ARBA00022741"/>
    </source>
</evidence>
<dbReference type="SUPFAM" id="SSF50249">
    <property type="entry name" value="Nucleic acid-binding proteins"/>
    <property type="match status" value="1"/>
</dbReference>
<dbReference type="Gene3D" id="2.40.50.140">
    <property type="entry name" value="Nucleic acid-binding proteins"/>
    <property type="match status" value="1"/>
</dbReference>
<evidence type="ECO:0000256" key="9">
    <source>
        <dbReference type="ARBA" id="ARBA00023146"/>
    </source>
</evidence>
<evidence type="ECO:0000256" key="1">
    <source>
        <dbReference type="ARBA" id="ARBA00004496"/>
    </source>
</evidence>
<dbReference type="HAMAP" id="MF_02075">
    <property type="entry name" value="Asp_tRNA_synth_type2"/>
    <property type="match status" value="1"/>
</dbReference>
<dbReference type="CDD" id="cd00776">
    <property type="entry name" value="AsxRS_core"/>
    <property type="match status" value="1"/>
</dbReference>
<dbReference type="Gene3D" id="3.30.930.10">
    <property type="entry name" value="Bira Bifunctional Protein, Domain 2"/>
    <property type="match status" value="1"/>
</dbReference>
<reference evidence="14 15" key="1">
    <citation type="journal article" date="2014" name="BMC Genomics">
        <title>Comparative genomics of the major fungal agents of human and animal Sporotrichosis: Sporothrix schenckii and Sporothrix brasiliensis.</title>
        <authorList>
            <person name="Teixeira M.M."/>
            <person name="de Almeida L.G."/>
            <person name="Kubitschek-Barreira P."/>
            <person name="Alves F.L."/>
            <person name="Kioshima E.S."/>
            <person name="Abadio A.K."/>
            <person name="Fernandes L."/>
            <person name="Derengowski L.S."/>
            <person name="Ferreira K.S."/>
            <person name="Souza R.C."/>
            <person name="Ruiz J.C."/>
            <person name="de Andrade N.C."/>
            <person name="Paes H.C."/>
            <person name="Nicola A.M."/>
            <person name="Albuquerque P."/>
            <person name="Gerber A.L."/>
            <person name="Martins V.P."/>
            <person name="Peconick L.D."/>
            <person name="Neto A.V."/>
            <person name="Chaucanez C.B."/>
            <person name="Silva P.A."/>
            <person name="Cunha O.L."/>
            <person name="de Oliveira F.F."/>
            <person name="dos Santos T.C."/>
            <person name="Barros A.L."/>
            <person name="Soares M.A."/>
            <person name="de Oliveira L.M."/>
            <person name="Marini M.M."/>
            <person name="Villalobos-Duno H."/>
            <person name="Cunha M.M."/>
            <person name="de Hoog S."/>
            <person name="da Silveira J.F."/>
            <person name="Henrissat B."/>
            <person name="Nino-Vega G.A."/>
            <person name="Cisalpino P.S."/>
            <person name="Mora-Montes H.M."/>
            <person name="Almeida S.R."/>
            <person name="Stajich J.E."/>
            <person name="Lopes-Bezerra L.M."/>
            <person name="Vasconcelos A.T."/>
            <person name="Felipe M.S."/>
        </authorList>
    </citation>
    <scope>NUCLEOTIDE SEQUENCE [LARGE SCALE GENOMIC DNA]</scope>
    <source>
        <strain evidence="14 15">5110</strain>
    </source>
</reference>
<dbReference type="InterPro" id="IPR006195">
    <property type="entry name" value="aa-tRNA-synth_II"/>
</dbReference>
<dbReference type="Proteomes" id="UP000031575">
    <property type="component" value="Unassembled WGS sequence"/>
</dbReference>
<protein>
    <recommendedName>
        <fullName evidence="11">Probable aspartate--tRNA ligase, cytoplasmic</fullName>
        <ecNumber evidence="3">6.1.1.12</ecNumber>
    </recommendedName>
</protein>
<comment type="catalytic activity">
    <reaction evidence="10">
        <text>tRNA(Asp) + L-aspartate + ATP = L-aspartyl-tRNA(Asp) + AMP + diphosphate</text>
        <dbReference type="Rhea" id="RHEA:19649"/>
        <dbReference type="Rhea" id="RHEA-COMP:9660"/>
        <dbReference type="Rhea" id="RHEA-COMP:9678"/>
        <dbReference type="ChEBI" id="CHEBI:29991"/>
        <dbReference type="ChEBI" id="CHEBI:30616"/>
        <dbReference type="ChEBI" id="CHEBI:33019"/>
        <dbReference type="ChEBI" id="CHEBI:78442"/>
        <dbReference type="ChEBI" id="CHEBI:78516"/>
        <dbReference type="ChEBI" id="CHEBI:456215"/>
        <dbReference type="EC" id="6.1.1.12"/>
    </reaction>
</comment>
<dbReference type="InterPro" id="IPR004523">
    <property type="entry name" value="Asp-tRNA_synthase_2"/>
</dbReference>
<dbReference type="GO" id="GO:0005524">
    <property type="term" value="F:ATP binding"/>
    <property type="evidence" value="ECO:0007669"/>
    <property type="project" value="UniProtKB-KW"/>
</dbReference>
<dbReference type="PANTHER" id="PTHR43450:SF1">
    <property type="entry name" value="ASPARTATE--TRNA LIGASE, CYTOPLASMIC"/>
    <property type="match status" value="1"/>
</dbReference>
<feature type="domain" description="Aminoacyl-transfer RNA synthetases class-II family profile" evidence="13">
    <location>
        <begin position="311"/>
        <end position="618"/>
    </location>
</feature>
<evidence type="ECO:0000256" key="8">
    <source>
        <dbReference type="ARBA" id="ARBA00022917"/>
    </source>
</evidence>
<dbReference type="GO" id="GO:0017101">
    <property type="term" value="C:aminoacyl-tRNA synthetase multienzyme complex"/>
    <property type="evidence" value="ECO:0007669"/>
    <property type="project" value="TreeGrafter"/>
</dbReference>
<comment type="similarity">
    <text evidence="2">Belongs to the class-II aminoacyl-tRNA synthetase family. Type 2 subfamily.</text>
</comment>
<accession>A0A0C2IRF9</accession>
<keyword evidence="8" id="KW-0648">Protein biosynthesis</keyword>
<evidence type="ECO:0000313" key="15">
    <source>
        <dbReference type="Proteomes" id="UP000031575"/>
    </source>
</evidence>
<keyword evidence="15" id="KW-1185">Reference proteome</keyword>
<keyword evidence="5" id="KW-0436">Ligase</keyword>
<evidence type="ECO:0000259" key="13">
    <source>
        <dbReference type="PROSITE" id="PS50862"/>
    </source>
</evidence>
<evidence type="ECO:0000256" key="10">
    <source>
        <dbReference type="ARBA" id="ARBA00047904"/>
    </source>
</evidence>
<dbReference type="RefSeq" id="XP_040619616.1">
    <property type="nucleotide sequence ID" value="XM_040759837.1"/>
</dbReference>
<dbReference type="GO" id="GO:0004815">
    <property type="term" value="F:aspartate-tRNA ligase activity"/>
    <property type="evidence" value="ECO:0007669"/>
    <property type="project" value="UniProtKB-EC"/>
</dbReference>
<gene>
    <name evidence="14" type="ORF">SPBR_01527</name>
</gene>
<dbReference type="InterPro" id="IPR045864">
    <property type="entry name" value="aa-tRNA-synth_II/BPL/LPL"/>
</dbReference>
<name>A0A0C2IRF9_9PEZI</name>
<comment type="subcellular location">
    <subcellularLocation>
        <location evidence="1">Cytoplasm</location>
    </subcellularLocation>
</comment>
<sequence length="618" mass="66586">MSAPQPSETPAAEAAPAAAPAPGAAPAAEGEGEGPSKKAAKKAEAKAKKEALKAQRAAERAAAEAAAKAAGGGGAGGEEVDLATENYGDVASFATKGGLRFTDGAAPVALPQLGAEHVDKAVRLYGWIQNSRMQGAKMCFVELREQQDWTIQGVLAATKPDTKENIVSRAMVKWAGSRSFESCVVVEAIVRRAPEPIKSCKVSGFELHIAKFFVVAAAPQVLGLTLASANKAVNNFDDTAGGEAEAEGEAAATEAAKAADAVTEGVKNLDVAAAAETTISGAALGTHLDNIVMHKRAPVQQAIANVRYETEKLFREYLDARGFKGFQAPGLIDAASEGGANVFQLTYFGKPAFLAQSPQFYKQYEIAGGRKRVFCVGPVYRAENSNTPRHMTEFTGLDMEMEIQESYHEVLYMLEGVLLHIFRGLKQRCADDIETVRAVYPSTDFLLPEPGKEVRLTFAEGQKLLREHGPEMYRNVSDDEDMSTPQEKALGELVRQKFNTEFYVLDKFPQGARPFYTMEDPTNSSVCNAYDFFMRGQEILSGGQRIHEAGLLEARMVRKGLDPKSEGLKEYVDVFRQAGVPPHGGGGIGLDRVVAFFLNLPSVQLAAYYPRTPKRLLP</sequence>
<dbReference type="HOGENOM" id="CLU_004553_2_1_1"/>
<evidence type="ECO:0000256" key="2">
    <source>
        <dbReference type="ARBA" id="ARBA00005312"/>
    </source>
</evidence>
<dbReference type="GO" id="GO:0005829">
    <property type="term" value="C:cytosol"/>
    <property type="evidence" value="ECO:0007669"/>
    <property type="project" value="TreeGrafter"/>
</dbReference>
<dbReference type="OrthoDB" id="372395at2759"/>
<evidence type="ECO:0000256" key="7">
    <source>
        <dbReference type="ARBA" id="ARBA00022840"/>
    </source>
</evidence>
<proteinExistence type="inferred from homology"/>
<keyword evidence="7" id="KW-0067">ATP-binding</keyword>
<dbReference type="EMBL" id="AWTV01000007">
    <property type="protein sequence ID" value="KIH91606.1"/>
    <property type="molecule type" value="Genomic_DNA"/>
</dbReference>
<dbReference type="VEuPathDB" id="FungiDB:SPBR_01527"/>
<evidence type="ECO:0000313" key="14">
    <source>
        <dbReference type="EMBL" id="KIH91606.1"/>
    </source>
</evidence>
<feature type="region of interest" description="Disordered" evidence="12">
    <location>
        <begin position="1"/>
        <end position="59"/>
    </location>
</feature>
<dbReference type="FunFam" id="3.30.930.10:FF:000038">
    <property type="entry name" value="Aspartate--tRNA ligase"/>
    <property type="match status" value="1"/>
</dbReference>
<keyword evidence="4" id="KW-0963">Cytoplasm</keyword>
<dbReference type="InterPro" id="IPR012340">
    <property type="entry name" value="NA-bd_OB-fold"/>
</dbReference>
<evidence type="ECO:0000256" key="11">
    <source>
        <dbReference type="ARBA" id="ARBA00070516"/>
    </source>
</evidence>
<dbReference type="InterPro" id="IPR002312">
    <property type="entry name" value="Asp/Asn-tRNA-synth_IIb"/>
</dbReference>
<keyword evidence="9 14" id="KW-0030">Aminoacyl-tRNA synthetase</keyword>
<dbReference type="GO" id="GO:0003723">
    <property type="term" value="F:RNA binding"/>
    <property type="evidence" value="ECO:0007669"/>
    <property type="project" value="TreeGrafter"/>
</dbReference>
<evidence type="ECO:0000256" key="5">
    <source>
        <dbReference type="ARBA" id="ARBA00022598"/>
    </source>
</evidence>
<dbReference type="InterPro" id="IPR004364">
    <property type="entry name" value="Aa-tRNA-synt_II"/>
</dbReference>
<dbReference type="GO" id="GO:0006422">
    <property type="term" value="P:aspartyl-tRNA aminoacylation"/>
    <property type="evidence" value="ECO:0007669"/>
    <property type="project" value="InterPro"/>
</dbReference>
<dbReference type="PANTHER" id="PTHR43450">
    <property type="entry name" value="ASPARTYL-TRNA SYNTHETASE"/>
    <property type="match status" value="1"/>
</dbReference>
<dbReference type="AlphaFoldDB" id="A0A0C2IRF9"/>
<dbReference type="Pfam" id="PF00152">
    <property type="entry name" value="tRNA-synt_2"/>
    <property type="match status" value="1"/>
</dbReference>
<dbReference type="CDD" id="cd04320">
    <property type="entry name" value="AspRS_cyto_N"/>
    <property type="match status" value="1"/>
</dbReference>
<organism evidence="14 15">
    <name type="scientific">Sporothrix brasiliensis 5110</name>
    <dbReference type="NCBI Taxonomy" id="1398154"/>
    <lineage>
        <taxon>Eukaryota</taxon>
        <taxon>Fungi</taxon>
        <taxon>Dikarya</taxon>
        <taxon>Ascomycota</taxon>
        <taxon>Pezizomycotina</taxon>
        <taxon>Sordariomycetes</taxon>
        <taxon>Sordariomycetidae</taxon>
        <taxon>Ophiostomatales</taxon>
        <taxon>Ophiostomataceae</taxon>
        <taxon>Sporothrix</taxon>
    </lineage>
</organism>
<evidence type="ECO:0000256" key="3">
    <source>
        <dbReference type="ARBA" id="ARBA00012841"/>
    </source>
</evidence>
<dbReference type="PROSITE" id="PS50862">
    <property type="entry name" value="AA_TRNA_LIGASE_II"/>
    <property type="match status" value="1"/>
</dbReference>